<proteinExistence type="predicted"/>
<evidence type="ECO:0000313" key="3">
    <source>
        <dbReference type="Proteomes" id="UP001185873"/>
    </source>
</evidence>
<dbReference type="AlphaFoldDB" id="A0AAE4QV03"/>
<evidence type="ECO:0000256" key="1">
    <source>
        <dbReference type="SAM" id="Phobius"/>
    </source>
</evidence>
<protein>
    <submittedName>
        <fullName evidence="2">Uncharacterized protein</fullName>
    </submittedName>
</protein>
<name>A0AAE4QV03_9ACTN</name>
<feature type="transmembrane region" description="Helical" evidence="1">
    <location>
        <begin position="40"/>
        <end position="57"/>
    </location>
</feature>
<dbReference type="EMBL" id="JAWLKJ010000001">
    <property type="protein sequence ID" value="MDV6298127.1"/>
    <property type="molecule type" value="Genomic_DNA"/>
</dbReference>
<dbReference type="RefSeq" id="WP_317468514.1">
    <property type="nucleotide sequence ID" value="NZ_JAWLKJ010000001.1"/>
</dbReference>
<keyword evidence="1" id="KW-0812">Transmembrane</keyword>
<sequence>MRKKTFAALAGTYGILFLLTTARTSWQTATHGAENVSAPVFPAMALGALVSVVVIKIRGDRQGQATLATALAAIVSFAAVAAAGLWVWFFVAG</sequence>
<gene>
    <name evidence="2" type="ORF">R3P82_03270</name>
</gene>
<feature type="transmembrane region" description="Helical" evidence="1">
    <location>
        <begin position="69"/>
        <end position="91"/>
    </location>
</feature>
<accession>A0AAE4QV03</accession>
<organism evidence="2 3">
    <name type="scientific">Dietzia maris</name>
    <dbReference type="NCBI Taxonomy" id="37915"/>
    <lineage>
        <taxon>Bacteria</taxon>
        <taxon>Bacillati</taxon>
        <taxon>Actinomycetota</taxon>
        <taxon>Actinomycetes</taxon>
        <taxon>Mycobacteriales</taxon>
        <taxon>Dietziaceae</taxon>
        <taxon>Dietzia</taxon>
    </lineage>
</organism>
<evidence type="ECO:0000313" key="2">
    <source>
        <dbReference type="EMBL" id="MDV6298127.1"/>
    </source>
</evidence>
<keyword evidence="1" id="KW-1133">Transmembrane helix</keyword>
<dbReference type="Proteomes" id="UP001185873">
    <property type="component" value="Unassembled WGS sequence"/>
</dbReference>
<reference evidence="2" key="1">
    <citation type="submission" date="2023-10" db="EMBL/GenBank/DDBJ databases">
        <title>Development of a sustainable strategy for remediation of hydrocarbon-contaminated territories based on the waste exchange concept.</title>
        <authorList>
            <person name="Krivoruchko A."/>
        </authorList>
    </citation>
    <scope>NUCLEOTIDE SEQUENCE</scope>
    <source>
        <strain evidence="2">IEGM 1175</strain>
    </source>
</reference>
<keyword evidence="1" id="KW-0472">Membrane</keyword>
<comment type="caution">
    <text evidence="2">The sequence shown here is derived from an EMBL/GenBank/DDBJ whole genome shotgun (WGS) entry which is preliminary data.</text>
</comment>